<reference evidence="1 2" key="1">
    <citation type="journal article" date="2011" name="Plasmid">
        <title>Streptomyces turgidiscabies Car8 contains a modular pathogenicity island that shares virulence genes with other actinobacterial plant pathogens.</title>
        <authorList>
            <person name="Huguet-Tapia J.C."/>
            <person name="Badger J.H."/>
            <person name="Loria R."/>
            <person name="Pettis G.S."/>
        </authorList>
    </citation>
    <scope>NUCLEOTIDE SEQUENCE [LARGE SCALE GENOMIC DNA]</scope>
    <source>
        <strain evidence="1 2">Car8</strain>
    </source>
</reference>
<dbReference type="RefSeq" id="WP_006377161.1">
    <property type="nucleotide sequence ID" value="NZ_AEJB01000272.1"/>
</dbReference>
<keyword evidence="2" id="KW-1185">Reference proteome</keyword>
<evidence type="ECO:0000313" key="1">
    <source>
        <dbReference type="EMBL" id="ELP67635.1"/>
    </source>
</evidence>
<comment type="caution">
    <text evidence="1">The sequence shown here is derived from an EMBL/GenBank/DDBJ whole genome shotgun (WGS) entry which is preliminary data.</text>
</comment>
<sequence length="123" mass="13512">MARYFHGGIPGLKPGALILPPDTTGTDRTVSQWVTAADNAPHAQRRDVVYVTAGRDVGRSYAAFYPDGALYEVKPDGELEPDPDCATPGLSWSCASARVVTVVDPVVLFRDRTPQRWLRLMNR</sequence>
<gene>
    <name evidence="1" type="ORF">STRTUCAR8_08616</name>
</gene>
<name>L7FAG2_STRT8</name>
<dbReference type="InterPro" id="IPR038611">
    <property type="entry name" value="Arr_sf"/>
</dbReference>
<dbReference type="PATRIC" id="fig|698760.3.peg.3630"/>
<proteinExistence type="predicted"/>
<accession>L7FAG2</accession>
<dbReference type="Gene3D" id="3.20.170.40">
    <property type="entry name" value="Rifampin ADP-ribosyltransferase domain"/>
    <property type="match status" value="1"/>
</dbReference>
<dbReference type="AlphaFoldDB" id="L7FAG2"/>
<organism evidence="1 2">
    <name type="scientific">Streptomyces turgidiscabies (strain Car8)</name>
    <dbReference type="NCBI Taxonomy" id="698760"/>
    <lineage>
        <taxon>Bacteria</taxon>
        <taxon>Bacillati</taxon>
        <taxon>Actinomycetota</taxon>
        <taxon>Actinomycetes</taxon>
        <taxon>Kitasatosporales</taxon>
        <taxon>Streptomycetaceae</taxon>
        <taxon>Streptomyces</taxon>
    </lineage>
</organism>
<dbReference type="Proteomes" id="UP000010931">
    <property type="component" value="Unassembled WGS sequence"/>
</dbReference>
<dbReference type="EMBL" id="AEJB01000272">
    <property type="protein sequence ID" value="ELP67635.1"/>
    <property type="molecule type" value="Genomic_DNA"/>
</dbReference>
<evidence type="ECO:0000313" key="2">
    <source>
        <dbReference type="Proteomes" id="UP000010931"/>
    </source>
</evidence>
<protein>
    <submittedName>
        <fullName evidence="1">Uncharacterized protein</fullName>
    </submittedName>
</protein>